<feature type="region of interest" description="Disordered" evidence="1">
    <location>
        <begin position="119"/>
        <end position="198"/>
    </location>
</feature>
<feature type="compositionally biased region" description="Basic and acidic residues" evidence="1">
    <location>
        <begin position="187"/>
        <end position="198"/>
    </location>
</feature>
<accession>A0A6V7PHH1</accession>
<feature type="compositionally biased region" description="Polar residues" evidence="1">
    <location>
        <begin position="1"/>
        <end position="11"/>
    </location>
</feature>
<sequence>MKNQRASSANVGQPLLMKPQRQGSAKARSRANNAATRNTKPLQPATNNEGFTSNGNEVKQGRLASTGRKTVQPVATRREGFGLRGKKVNKRRGKQRKPPYCTCRPLRSTQIYPIQGCDATRSEDEKGGSGSAVGEGFTSDGDEKGDKIFGGAEALTTGGEGLATDGDEVKQGPLASADTSPQPRRTAPPEERAAETDARDFRRYFSGLSYFSSMQLAEKRFGLLGKASKLGFHLSYIF</sequence>
<feature type="region of interest" description="Disordered" evidence="1">
    <location>
        <begin position="1"/>
        <end position="104"/>
    </location>
</feature>
<dbReference type="AlphaFoldDB" id="A0A6V7PHH1"/>
<proteinExistence type="predicted"/>
<evidence type="ECO:0000313" key="2">
    <source>
        <dbReference type="EMBL" id="CAD1830267.1"/>
    </source>
</evidence>
<feature type="compositionally biased region" description="Basic residues" evidence="1">
    <location>
        <begin position="84"/>
        <end position="97"/>
    </location>
</feature>
<evidence type="ECO:0000256" key="1">
    <source>
        <dbReference type="SAM" id="MobiDB-lite"/>
    </source>
</evidence>
<feature type="compositionally biased region" description="Low complexity" evidence="1">
    <location>
        <begin position="24"/>
        <end position="40"/>
    </location>
</feature>
<feature type="compositionally biased region" description="Polar residues" evidence="1">
    <location>
        <begin position="44"/>
        <end position="57"/>
    </location>
</feature>
<protein>
    <submittedName>
        <fullName evidence="2">Uncharacterized protein</fullName>
    </submittedName>
</protein>
<reference evidence="2" key="1">
    <citation type="submission" date="2020-07" db="EMBL/GenBank/DDBJ databases">
        <authorList>
            <person name="Lin J."/>
        </authorList>
    </citation>
    <scope>NUCLEOTIDE SEQUENCE</scope>
</reference>
<gene>
    <name evidence="2" type="ORF">CB5_LOCUS13478</name>
</gene>
<dbReference type="EMBL" id="LR862148">
    <property type="protein sequence ID" value="CAD1830267.1"/>
    <property type="molecule type" value="Genomic_DNA"/>
</dbReference>
<organism evidence="2">
    <name type="scientific">Ananas comosus var. bracteatus</name>
    <name type="common">red pineapple</name>
    <dbReference type="NCBI Taxonomy" id="296719"/>
    <lineage>
        <taxon>Eukaryota</taxon>
        <taxon>Viridiplantae</taxon>
        <taxon>Streptophyta</taxon>
        <taxon>Embryophyta</taxon>
        <taxon>Tracheophyta</taxon>
        <taxon>Spermatophyta</taxon>
        <taxon>Magnoliopsida</taxon>
        <taxon>Liliopsida</taxon>
        <taxon>Poales</taxon>
        <taxon>Bromeliaceae</taxon>
        <taxon>Bromelioideae</taxon>
        <taxon>Ananas</taxon>
    </lineage>
</organism>
<name>A0A6V7PHH1_ANACO</name>